<feature type="transmembrane region" description="Helical" evidence="5">
    <location>
        <begin position="241"/>
        <end position="260"/>
    </location>
</feature>
<dbReference type="STRING" id="1097556.R4XEB3"/>
<dbReference type="GO" id="GO:0036376">
    <property type="term" value="P:sodium ion export across plasma membrane"/>
    <property type="evidence" value="ECO:0007669"/>
    <property type="project" value="InterPro"/>
</dbReference>
<evidence type="ECO:0000256" key="1">
    <source>
        <dbReference type="ARBA" id="ARBA00004141"/>
    </source>
</evidence>
<proteinExistence type="predicted"/>
<evidence type="ECO:0000259" key="6">
    <source>
        <dbReference type="Pfam" id="PF00999"/>
    </source>
</evidence>
<keyword evidence="2 5" id="KW-0812">Transmembrane</keyword>
<dbReference type="GO" id="GO:0015385">
    <property type="term" value="F:sodium:proton antiporter activity"/>
    <property type="evidence" value="ECO:0007669"/>
    <property type="project" value="InterPro"/>
</dbReference>
<gene>
    <name evidence="7" type="ORF">TAPDE_004522</name>
</gene>
<feature type="transmembrane region" description="Helical" evidence="5">
    <location>
        <begin position="411"/>
        <end position="433"/>
    </location>
</feature>
<feature type="transmembrane region" description="Helical" evidence="5">
    <location>
        <begin position="102"/>
        <end position="124"/>
    </location>
</feature>
<dbReference type="OrthoDB" id="2190219at2759"/>
<feature type="transmembrane region" description="Helical" evidence="5">
    <location>
        <begin position="360"/>
        <end position="384"/>
    </location>
</feature>
<dbReference type="PANTHER" id="PTHR31382:SF2">
    <property type="entry name" value="CATION_H+ EXCHANGER DOMAIN-CONTAINING PROTEIN"/>
    <property type="match status" value="1"/>
</dbReference>
<dbReference type="InterPro" id="IPR004712">
    <property type="entry name" value="Na+/H+_antiporter_fungi"/>
</dbReference>
<dbReference type="PANTHER" id="PTHR31382">
    <property type="entry name" value="NA(+)/H(+) ANTIPORTER"/>
    <property type="match status" value="1"/>
</dbReference>
<dbReference type="GO" id="GO:0005886">
    <property type="term" value="C:plasma membrane"/>
    <property type="evidence" value="ECO:0007669"/>
    <property type="project" value="InterPro"/>
</dbReference>
<evidence type="ECO:0000313" key="7">
    <source>
        <dbReference type="EMBL" id="CCG84131.1"/>
    </source>
</evidence>
<evidence type="ECO:0000256" key="4">
    <source>
        <dbReference type="ARBA" id="ARBA00023136"/>
    </source>
</evidence>
<evidence type="ECO:0000313" key="8">
    <source>
        <dbReference type="Proteomes" id="UP000013776"/>
    </source>
</evidence>
<feature type="transmembrane region" description="Helical" evidence="5">
    <location>
        <begin position="294"/>
        <end position="315"/>
    </location>
</feature>
<name>R4XEB3_TAPDE</name>
<evidence type="ECO:0000256" key="2">
    <source>
        <dbReference type="ARBA" id="ARBA00022692"/>
    </source>
</evidence>
<dbReference type="EMBL" id="CAHR02000206">
    <property type="protein sequence ID" value="CCG84131.1"/>
    <property type="molecule type" value="Genomic_DNA"/>
</dbReference>
<evidence type="ECO:0000256" key="5">
    <source>
        <dbReference type="SAM" id="Phobius"/>
    </source>
</evidence>
<feature type="transmembrane region" description="Helical" evidence="5">
    <location>
        <begin position="12"/>
        <end position="28"/>
    </location>
</feature>
<comment type="subcellular location">
    <subcellularLocation>
        <location evidence="1">Membrane</location>
        <topology evidence="1">Multi-pass membrane protein</topology>
    </subcellularLocation>
</comment>
<dbReference type="Gene3D" id="1.20.1530.20">
    <property type="match status" value="1"/>
</dbReference>
<keyword evidence="4 5" id="KW-0472">Membrane</keyword>
<dbReference type="GO" id="GO:0042391">
    <property type="term" value="P:regulation of membrane potential"/>
    <property type="evidence" value="ECO:0007669"/>
    <property type="project" value="InterPro"/>
</dbReference>
<feature type="domain" description="Cation/H+ exchanger transmembrane" evidence="6">
    <location>
        <begin position="24"/>
        <end position="430"/>
    </location>
</feature>
<protein>
    <recommendedName>
        <fullName evidence="6">Cation/H+ exchanger transmembrane domain-containing protein</fullName>
    </recommendedName>
</protein>
<dbReference type="Proteomes" id="UP000013776">
    <property type="component" value="Unassembled WGS sequence"/>
</dbReference>
<feature type="transmembrane region" description="Helical" evidence="5">
    <location>
        <begin position="327"/>
        <end position="348"/>
    </location>
</feature>
<evidence type="ECO:0000256" key="3">
    <source>
        <dbReference type="ARBA" id="ARBA00022989"/>
    </source>
</evidence>
<dbReference type="GO" id="GO:0120029">
    <property type="term" value="P:proton export across plasma membrane"/>
    <property type="evidence" value="ECO:0007669"/>
    <property type="project" value="InterPro"/>
</dbReference>
<dbReference type="InterPro" id="IPR038770">
    <property type="entry name" value="Na+/solute_symporter_sf"/>
</dbReference>
<dbReference type="GO" id="GO:0030007">
    <property type="term" value="P:intracellular potassium ion homeostasis"/>
    <property type="evidence" value="ECO:0007669"/>
    <property type="project" value="TreeGrafter"/>
</dbReference>
<dbReference type="InterPro" id="IPR006153">
    <property type="entry name" value="Cation/H_exchanger_TM"/>
</dbReference>
<organism evidence="7 8">
    <name type="scientific">Taphrina deformans (strain PYCC 5710 / ATCC 11124 / CBS 356.35 / IMI 108563 / JCM 9778 / NBRC 8474)</name>
    <name type="common">Peach leaf curl fungus</name>
    <name type="synonym">Lalaria deformans</name>
    <dbReference type="NCBI Taxonomy" id="1097556"/>
    <lineage>
        <taxon>Eukaryota</taxon>
        <taxon>Fungi</taxon>
        <taxon>Dikarya</taxon>
        <taxon>Ascomycota</taxon>
        <taxon>Taphrinomycotina</taxon>
        <taxon>Taphrinomycetes</taxon>
        <taxon>Taphrinales</taxon>
        <taxon>Taphrinaceae</taxon>
        <taxon>Taphrina</taxon>
    </lineage>
</organism>
<feature type="transmembrane region" description="Helical" evidence="5">
    <location>
        <begin position="203"/>
        <end position="221"/>
    </location>
</feature>
<sequence>MAWKQLSPTPSHITYILLSGFLILYALFSKFIRDRLHLAEPPLATLFGILSGPACLNVIDPAKWIDKDSTTEEITRIVVGVQVFVIGVELPRRWIRSRYTSLLMLLGPVMTTSYLVTAFLVYYIADTRLLPAFVISACLAPTDPVLSASVLGNSHFSERIPKRLRDLLGAESGANDGVSFPFLYIPIYLLLKKTTGEAMKEWFLITILYECLLGLSLGILIGRGANMGLRFLTKKKMIDPAAFLSFYLLLALFSIGVGCTLGVDDFLVAFGAGAAFSYDGWFAKRTEETHLPQVIDLIFNSSFFIYFGATVPWHLFASREHELNVGMLIGLTIAILFLRRIPALLICWKWIPEVKSFREALFCGWFGPMGVGAMFLSITALSQLESGSSTPMPKPPPDGPFSESIIRIKPIVSFVVLGSILVHGISTGFISVYGHFMRHSEHRADSIGAEQDLLDGFVGSDYGSTESFDPNDD</sequence>
<dbReference type="eggNOG" id="KOG4505">
    <property type="taxonomic scope" value="Eukaryota"/>
</dbReference>
<keyword evidence="8" id="KW-1185">Reference proteome</keyword>
<reference evidence="7 8" key="1">
    <citation type="journal article" date="2013" name="MBio">
        <title>Genome sequencing of the plant pathogen Taphrina deformans, the causal agent of peach leaf curl.</title>
        <authorList>
            <person name="Cisse O.H."/>
            <person name="Almeida J.M.G.C.F."/>
            <person name="Fonseca A."/>
            <person name="Kumar A.A."/>
            <person name="Salojaervi J."/>
            <person name="Overmyer K."/>
            <person name="Hauser P.M."/>
            <person name="Pagni M."/>
        </authorList>
    </citation>
    <scope>NUCLEOTIDE SEQUENCE [LARGE SCALE GENOMIC DNA]</scope>
    <source>
        <strain evidence="8">PYCC 5710 / ATCC 11124 / CBS 356.35 / IMI 108563 / JCM 9778 / NBRC 8474</strain>
    </source>
</reference>
<keyword evidence="3 5" id="KW-1133">Transmembrane helix</keyword>
<dbReference type="Pfam" id="PF00999">
    <property type="entry name" value="Na_H_Exchanger"/>
    <property type="match status" value="1"/>
</dbReference>
<dbReference type="VEuPathDB" id="FungiDB:TAPDE_004522"/>
<accession>R4XEB3</accession>
<feature type="transmembrane region" description="Helical" evidence="5">
    <location>
        <begin position="266"/>
        <end position="282"/>
    </location>
</feature>
<comment type="caution">
    <text evidence="7">The sequence shown here is derived from an EMBL/GenBank/DDBJ whole genome shotgun (WGS) entry which is preliminary data.</text>
</comment>
<dbReference type="AlphaFoldDB" id="R4XEB3"/>